<reference evidence="2" key="2">
    <citation type="submission" date="2009-08" db="EMBL/GenBank/DDBJ databases">
        <title>Vibrio cholerae ICEVchMex1.</title>
        <authorList>
            <person name="Fouts D."/>
            <person name="Durkin S."/>
            <person name="Wozniak R."/>
            <person name="Waldor M."/>
        </authorList>
    </citation>
    <scope>NUCLEOTIDE SEQUENCE</scope>
    <source>
        <strain evidence="2">Mex1</strain>
    </source>
</reference>
<protein>
    <recommendedName>
        <fullName evidence="1">EAL domain-containing protein</fullName>
    </recommendedName>
</protein>
<sequence length="250" mass="28839">MISKSHKQSSNHLQQHRSAEPDCWFSLEKIDAAYHWLCNQRRHYPPDSDIWHLRFHWPRYRTDVFQALSANSFALNPQLHLVKMDGRHLHCWSSIDALVLKLLAWHLGALLPTSKRCTHLKGHGGLKQTVRQVYDALGQYAFVCKTDVKGYYESIDQALLLQQLSPFLPDKQVWRLIYHYVHRVVERGGNFSDINQGICRGCPLSPVIAALHVIAEGVETQEQKALLQKMGCQAFQGYLFGRPCRIEDLD</sequence>
<dbReference type="GO" id="GO:0071111">
    <property type="term" value="F:cyclic-guanylate-specific phosphodiesterase activity"/>
    <property type="evidence" value="ECO:0007669"/>
    <property type="project" value="InterPro"/>
</dbReference>
<dbReference type="EMBL" id="GQ463143">
    <property type="protein sequence ID" value="ACV96467.1"/>
    <property type="molecule type" value="Genomic_DNA"/>
</dbReference>
<proteinExistence type="predicted"/>
<dbReference type="Pfam" id="PF00563">
    <property type="entry name" value="EAL"/>
    <property type="match status" value="1"/>
</dbReference>
<feature type="domain" description="EAL" evidence="1">
    <location>
        <begin position="211"/>
        <end position="243"/>
    </location>
</feature>
<dbReference type="InterPro" id="IPR001633">
    <property type="entry name" value="EAL_dom"/>
</dbReference>
<evidence type="ECO:0000259" key="1">
    <source>
        <dbReference type="Pfam" id="PF00563"/>
    </source>
</evidence>
<gene>
    <name evidence="2" type="ORF">ICEVCHMEX1_0065</name>
</gene>
<evidence type="ECO:0000313" key="2">
    <source>
        <dbReference type="EMBL" id="ACV96467.1"/>
    </source>
</evidence>
<organism evidence="2">
    <name type="scientific">Vibrio cholerae Mex1</name>
    <dbReference type="NCBI Taxonomy" id="663913"/>
    <lineage>
        <taxon>Bacteria</taxon>
        <taxon>Pseudomonadati</taxon>
        <taxon>Pseudomonadota</taxon>
        <taxon>Gammaproteobacteria</taxon>
        <taxon>Vibrionales</taxon>
        <taxon>Vibrionaceae</taxon>
        <taxon>Vibrio</taxon>
    </lineage>
</organism>
<dbReference type="SUPFAM" id="SSF141868">
    <property type="entry name" value="EAL domain-like"/>
    <property type="match status" value="1"/>
</dbReference>
<dbReference type="Gene3D" id="3.20.20.450">
    <property type="entry name" value="EAL domain"/>
    <property type="match status" value="1"/>
</dbReference>
<dbReference type="PANTHER" id="PTHR33121">
    <property type="entry name" value="CYCLIC DI-GMP PHOSPHODIESTERASE PDEF"/>
    <property type="match status" value="1"/>
</dbReference>
<dbReference type="InterPro" id="IPR035919">
    <property type="entry name" value="EAL_sf"/>
</dbReference>
<reference evidence="2" key="1">
    <citation type="journal article" date="2009" name="PLoS Genet.">
        <title>Comparative ICE genomics: insights into the evolution of the SXT/R391 family of ICEs.</title>
        <authorList>
            <person name="Wozniak R.A."/>
            <person name="Fouts D.E."/>
            <person name="Spagnoletti M."/>
            <person name="Colombo M.M."/>
            <person name="Ceccarelli D."/>
            <person name="Garriss G."/>
            <person name="Dery C."/>
            <person name="Burrus V."/>
            <person name="Waldor M.K."/>
        </authorList>
    </citation>
    <scope>NUCLEOTIDE SEQUENCE</scope>
    <source>
        <strain evidence="2">Mex1</strain>
    </source>
</reference>
<dbReference type="AlphaFoldDB" id="C9E5K5"/>
<dbReference type="InterPro" id="IPR050706">
    <property type="entry name" value="Cyclic-di-GMP_PDE-like"/>
</dbReference>
<dbReference type="PANTHER" id="PTHR33121:SF70">
    <property type="entry name" value="SIGNALING PROTEIN YKOW"/>
    <property type="match status" value="1"/>
</dbReference>
<accession>C9E5K5</accession>
<name>C9E5K5_VIBCL</name>